<gene>
    <name evidence="1" type="ORF">GA0070623_3806</name>
</gene>
<dbReference type="OrthoDB" id="3422637at2"/>
<dbReference type="InterPro" id="IPR010982">
    <property type="entry name" value="Lambda_DNA-bd_dom_sf"/>
</dbReference>
<dbReference type="Pfam" id="PF19054">
    <property type="entry name" value="DUF5753"/>
    <property type="match status" value="1"/>
</dbReference>
<accession>A0A109IPU0</accession>
<dbReference type="CDD" id="cd00093">
    <property type="entry name" value="HTH_XRE"/>
    <property type="match status" value="1"/>
</dbReference>
<keyword evidence="2" id="KW-1185">Reference proteome</keyword>
<dbReference type="SUPFAM" id="SSF47413">
    <property type="entry name" value="lambda repressor-like DNA-binding domains"/>
    <property type="match status" value="1"/>
</dbReference>
<organism evidence="1 2">
    <name type="scientific">Micromonospora rifamycinica</name>
    <dbReference type="NCBI Taxonomy" id="291594"/>
    <lineage>
        <taxon>Bacteria</taxon>
        <taxon>Bacillati</taxon>
        <taxon>Actinomycetota</taxon>
        <taxon>Actinomycetes</taxon>
        <taxon>Micromonosporales</taxon>
        <taxon>Micromonosporaceae</taxon>
        <taxon>Micromonospora</taxon>
    </lineage>
</organism>
<evidence type="ECO:0000313" key="2">
    <source>
        <dbReference type="Proteomes" id="UP000198226"/>
    </source>
</evidence>
<evidence type="ECO:0000313" key="1">
    <source>
        <dbReference type="EMBL" id="SCG73639.1"/>
    </source>
</evidence>
<protein>
    <submittedName>
        <fullName evidence="1">Uncharacterized protein</fullName>
    </submittedName>
</protein>
<sequence length="248" mass="27572">MNRAVQRAMAAIGETAESLASQIGVDPKTAARWVNQGRIPQTRHRAKVAEILGKDIEELWPDILKKREPAWFRPWAEIEREASGLRWFESAVLPGVLQTPDYARAIIASGPLAADAEDHVESRLQRQAAVLDRARPPLLVFVIDEAALHRGTPDVMTPQLDHLVELAKRPNLMVHVLPLRAGLHPGQAGPFIIASTPDGEEVGYLDDQAAGRITKDVASLWEVWDTVRSVALPRDQTIEFLRARSWMS</sequence>
<dbReference type="GO" id="GO:0003677">
    <property type="term" value="F:DNA binding"/>
    <property type="evidence" value="ECO:0007669"/>
    <property type="project" value="InterPro"/>
</dbReference>
<dbReference type="Proteomes" id="UP000198226">
    <property type="component" value="Chromosome I"/>
</dbReference>
<dbReference type="PROSITE" id="PS50943">
    <property type="entry name" value="HTH_CROC1"/>
    <property type="match status" value="1"/>
</dbReference>
<reference evidence="2" key="1">
    <citation type="submission" date="2016-06" db="EMBL/GenBank/DDBJ databases">
        <authorList>
            <person name="Varghese N."/>
            <person name="Submissions Spin"/>
        </authorList>
    </citation>
    <scope>NUCLEOTIDE SEQUENCE [LARGE SCALE GENOMIC DNA]</scope>
    <source>
        <strain evidence="2">DSM 44983</strain>
    </source>
</reference>
<dbReference type="InterPro" id="IPR001387">
    <property type="entry name" value="Cro/C1-type_HTH"/>
</dbReference>
<dbReference type="InterPro" id="IPR043917">
    <property type="entry name" value="DUF5753"/>
</dbReference>
<dbReference type="EMBL" id="LT607752">
    <property type="protein sequence ID" value="SCG73639.1"/>
    <property type="molecule type" value="Genomic_DNA"/>
</dbReference>
<proteinExistence type="predicted"/>
<dbReference type="Gene3D" id="1.10.260.40">
    <property type="entry name" value="lambda repressor-like DNA-binding domains"/>
    <property type="match status" value="1"/>
</dbReference>
<name>A0A109IPU0_9ACTN</name>
<dbReference type="RefSeq" id="WP_067301182.1">
    <property type="nucleotide sequence ID" value="NZ_LRMV01000003.1"/>
</dbReference>
<dbReference type="AlphaFoldDB" id="A0A109IPU0"/>